<accession>D8P3E4</accession>
<protein>
    <submittedName>
        <fullName evidence="1">Uncharacterized protein</fullName>
    </submittedName>
</protein>
<evidence type="ECO:0000313" key="1">
    <source>
        <dbReference type="EMBL" id="CBJ53430.1"/>
    </source>
</evidence>
<dbReference type="EMBL" id="FP885907">
    <property type="protein sequence ID" value="CBJ53430.1"/>
    <property type="molecule type" value="Genomic_DNA"/>
</dbReference>
<reference evidence="1" key="2">
    <citation type="submission" date="2010-02" db="EMBL/GenBank/DDBJ databases">
        <authorList>
            <person name="Genoscope - CEA"/>
        </authorList>
    </citation>
    <scope>NUCLEOTIDE SEQUENCE</scope>
    <source>
        <strain evidence="1">CFBP2957</strain>
        <plasmid evidence="1">RCFBPv3_mp</plasmid>
    </source>
</reference>
<proteinExistence type="predicted"/>
<gene>
    <name evidence="1" type="ORF">RCFBP_mp10643</name>
</gene>
<reference evidence="1" key="1">
    <citation type="journal article" date="2010" name="BMC Genomics">
        <title>Genomes of three tomato pathogens within the Ralstonia solanacearum species complex reveal significant evolutionary divergence.</title>
        <authorList>
            <person name="Remenant B."/>
            <person name="Coupat-Goutaland B."/>
            <person name="Guidot A."/>
            <person name="Cellier G."/>
            <person name="Wicker E."/>
            <person name="Allen C."/>
            <person name="Fegan M."/>
            <person name="Pruvost O."/>
            <person name="Elbaz M."/>
            <person name="Calteau A."/>
            <person name="Salvignol G."/>
            <person name="Mornico D."/>
            <person name="Mangenot S."/>
            <person name="Barbe V."/>
            <person name="Medigue C."/>
            <person name="Prior P."/>
        </authorList>
    </citation>
    <scope>NUCLEOTIDE SEQUENCE [LARGE SCALE GENOMIC DNA]</scope>
    <source>
        <strain evidence="1">CFBP2957</strain>
        <plasmid evidence="1">RCFBPv3_mp</plasmid>
    </source>
</reference>
<geneLocation type="plasmid" evidence="1">
    <name>RCFBPv3_mp</name>
</geneLocation>
<dbReference type="AlphaFoldDB" id="D8P3E4"/>
<sequence length="60" mass="6836">MDIEPSFETNAYLSKAGKPSVRALNHPPVTAQALRALGILRAIRALMARRFKYCRHRRQS</sequence>
<keyword evidence="1" id="KW-0614">Plasmid</keyword>
<organism evidence="1">
    <name type="scientific">Ralstonia solanacearum CFBP2957</name>
    <dbReference type="NCBI Taxonomy" id="859656"/>
    <lineage>
        <taxon>Bacteria</taxon>
        <taxon>Pseudomonadati</taxon>
        <taxon>Pseudomonadota</taxon>
        <taxon>Betaproteobacteria</taxon>
        <taxon>Burkholderiales</taxon>
        <taxon>Burkholderiaceae</taxon>
        <taxon>Ralstonia</taxon>
        <taxon>Ralstonia solanacearum species complex</taxon>
    </lineage>
</organism>
<name>D8P3E4_RALSL</name>